<protein>
    <recommendedName>
        <fullName evidence="3">Toxin</fullName>
    </recommendedName>
</protein>
<gene>
    <name evidence="4" type="ORF">C7H08_03315</name>
</gene>
<dbReference type="PANTHER" id="PTHR33755">
    <property type="entry name" value="TOXIN PARE1-RELATED"/>
    <property type="match status" value="1"/>
</dbReference>
<evidence type="ECO:0000313" key="4">
    <source>
        <dbReference type="EMBL" id="PSF09526.1"/>
    </source>
</evidence>
<sequence length="98" mass="11250">MLRLTVTPKAESDLTGIWLYTCEERGGDQADVYLDQLEAGMNQLINHPSLGADYAHVLPGYRRLQVEHHAVFYQVHKPEVLIVRVLHEDMDAPRRLLD</sequence>
<comment type="similarity">
    <text evidence="1 3">Belongs to the RelE toxin family.</text>
</comment>
<dbReference type="PIRSF" id="PIRSF029218">
    <property type="entry name" value="ParE"/>
    <property type="match status" value="1"/>
</dbReference>
<name>A0A2T1KHA8_9GAMM</name>
<dbReference type="Pfam" id="PF05016">
    <property type="entry name" value="ParE_toxin"/>
    <property type="match status" value="1"/>
</dbReference>
<proteinExistence type="inferred from homology"/>
<organism evidence="4 5">
    <name type="scientific">Marinobacter halophilus</name>
    <dbReference type="NCBI Taxonomy" id="1323740"/>
    <lineage>
        <taxon>Bacteria</taxon>
        <taxon>Pseudomonadati</taxon>
        <taxon>Pseudomonadota</taxon>
        <taxon>Gammaproteobacteria</taxon>
        <taxon>Pseudomonadales</taxon>
        <taxon>Marinobacteraceae</taxon>
        <taxon>Marinobacter</taxon>
    </lineage>
</organism>
<keyword evidence="2" id="KW-1277">Toxin-antitoxin system</keyword>
<dbReference type="RefSeq" id="WP_106670359.1">
    <property type="nucleotide sequence ID" value="NZ_BMFE01000001.1"/>
</dbReference>
<evidence type="ECO:0000256" key="1">
    <source>
        <dbReference type="ARBA" id="ARBA00006226"/>
    </source>
</evidence>
<dbReference type="Gene3D" id="3.30.2310.20">
    <property type="entry name" value="RelE-like"/>
    <property type="match status" value="1"/>
</dbReference>
<comment type="caution">
    <text evidence="4">The sequence shown here is derived from an EMBL/GenBank/DDBJ whole genome shotgun (WGS) entry which is preliminary data.</text>
</comment>
<dbReference type="PANTHER" id="PTHR33755:SF9">
    <property type="entry name" value="TOXIN PARE1"/>
    <property type="match status" value="1"/>
</dbReference>
<dbReference type="EMBL" id="PXNN01000005">
    <property type="protein sequence ID" value="PSF09526.1"/>
    <property type="molecule type" value="Genomic_DNA"/>
</dbReference>
<dbReference type="Proteomes" id="UP000238385">
    <property type="component" value="Unassembled WGS sequence"/>
</dbReference>
<dbReference type="OrthoDB" id="516834at2"/>
<keyword evidence="5" id="KW-1185">Reference proteome</keyword>
<evidence type="ECO:0000256" key="2">
    <source>
        <dbReference type="ARBA" id="ARBA00022649"/>
    </source>
</evidence>
<evidence type="ECO:0000313" key="5">
    <source>
        <dbReference type="Proteomes" id="UP000238385"/>
    </source>
</evidence>
<evidence type="ECO:0000256" key="3">
    <source>
        <dbReference type="PIRNR" id="PIRNR029218"/>
    </source>
</evidence>
<dbReference type="AlphaFoldDB" id="A0A2T1KHA8"/>
<dbReference type="InterPro" id="IPR028344">
    <property type="entry name" value="ParE1/4"/>
</dbReference>
<dbReference type="InterPro" id="IPR007712">
    <property type="entry name" value="RelE/ParE_toxin"/>
</dbReference>
<dbReference type="InterPro" id="IPR051803">
    <property type="entry name" value="TA_system_RelE-like_toxin"/>
</dbReference>
<dbReference type="InterPro" id="IPR035093">
    <property type="entry name" value="RelE/ParE_toxin_dom_sf"/>
</dbReference>
<reference evidence="4 5" key="1">
    <citation type="submission" date="2018-03" db="EMBL/GenBank/DDBJ databases">
        <title>Marinobacter brunus sp. nov., a marine bacterium of Gamma-proteobacteria isolated from the surface seawater of the South China Sea.</title>
        <authorList>
            <person name="Cheng H."/>
            <person name="Wu Y.-H."/>
            <person name="Xamxidin M."/>
            <person name="Xu X.-W."/>
        </authorList>
    </citation>
    <scope>NUCLEOTIDE SEQUENCE [LARGE SCALE GENOMIC DNA]</scope>
    <source>
        <strain evidence="4 5">JCM 30472</strain>
    </source>
</reference>
<accession>A0A2T1KHA8</accession>